<reference evidence="3" key="1">
    <citation type="submission" date="2021-02" db="EMBL/GenBank/DDBJ databases">
        <authorList>
            <person name="Dougan E. K."/>
            <person name="Rhodes N."/>
            <person name="Thang M."/>
            <person name="Chan C."/>
        </authorList>
    </citation>
    <scope>NUCLEOTIDE SEQUENCE</scope>
</reference>
<dbReference type="Proteomes" id="UP000626109">
    <property type="component" value="Unassembled WGS sequence"/>
</dbReference>
<evidence type="ECO:0000313" key="4">
    <source>
        <dbReference type="Proteomes" id="UP000626109"/>
    </source>
</evidence>
<gene>
    <name evidence="3" type="ORF">PGLA2088_LOCUS5477</name>
</gene>
<dbReference type="Gene3D" id="2.10.25.10">
    <property type="entry name" value="Laminin"/>
    <property type="match status" value="1"/>
</dbReference>
<keyword evidence="1" id="KW-1015">Disulfide bond</keyword>
<dbReference type="Pfam" id="PF23106">
    <property type="entry name" value="EGF_Teneurin"/>
    <property type="match status" value="1"/>
</dbReference>
<feature type="disulfide bond" evidence="1">
    <location>
        <begin position="95"/>
        <end position="104"/>
    </location>
</feature>
<dbReference type="PROSITE" id="PS00022">
    <property type="entry name" value="EGF_1"/>
    <property type="match status" value="1"/>
</dbReference>
<feature type="non-terminal residue" evidence="3">
    <location>
        <position position="123"/>
    </location>
</feature>
<organism evidence="3 4">
    <name type="scientific">Polarella glacialis</name>
    <name type="common">Dinoflagellate</name>
    <dbReference type="NCBI Taxonomy" id="89957"/>
    <lineage>
        <taxon>Eukaryota</taxon>
        <taxon>Sar</taxon>
        <taxon>Alveolata</taxon>
        <taxon>Dinophyceae</taxon>
        <taxon>Suessiales</taxon>
        <taxon>Suessiaceae</taxon>
        <taxon>Polarella</taxon>
    </lineage>
</organism>
<accession>A0A813I7X1</accession>
<feature type="domain" description="EGF-like" evidence="2">
    <location>
        <begin position="69"/>
        <end position="105"/>
    </location>
</feature>
<feature type="non-terminal residue" evidence="3">
    <location>
        <position position="1"/>
    </location>
</feature>
<dbReference type="InterPro" id="IPR000742">
    <property type="entry name" value="EGF"/>
</dbReference>
<comment type="caution">
    <text evidence="1">Lacks conserved residue(s) required for the propagation of feature annotation.</text>
</comment>
<dbReference type="PROSITE" id="PS50026">
    <property type="entry name" value="EGF_3"/>
    <property type="match status" value="1"/>
</dbReference>
<evidence type="ECO:0000259" key="2">
    <source>
        <dbReference type="PROSITE" id="PS50026"/>
    </source>
</evidence>
<dbReference type="AlphaFoldDB" id="A0A813I7X1"/>
<evidence type="ECO:0000256" key="1">
    <source>
        <dbReference type="PROSITE-ProRule" id="PRU00076"/>
    </source>
</evidence>
<evidence type="ECO:0000313" key="3">
    <source>
        <dbReference type="EMBL" id="CAE8647207.1"/>
    </source>
</evidence>
<dbReference type="PROSITE" id="PS01186">
    <property type="entry name" value="EGF_2"/>
    <property type="match status" value="1"/>
</dbReference>
<dbReference type="EMBL" id="CAJNNW010005202">
    <property type="protein sequence ID" value="CAE8647207.1"/>
    <property type="molecule type" value="Genomic_DNA"/>
</dbReference>
<proteinExistence type="predicted"/>
<protein>
    <recommendedName>
        <fullName evidence="2">EGF-like domain-containing protein</fullName>
    </recommendedName>
</protein>
<sequence length="123" mass="12963">VSKEPPAFFAPGSHNLGDVGRVRGLYGNGSQWVFNMEAEPIRICKGCQWTGGLTDIYPSGCRRLGSTCEAMPCVDDVQPCADRGVCDAKTGRCSCIYGFTGPDCRQVEGASAADCGVKSFGGE</sequence>
<comment type="caution">
    <text evidence="3">The sequence shown here is derived from an EMBL/GenBank/DDBJ whole genome shotgun (WGS) entry which is preliminary data.</text>
</comment>
<name>A0A813I7X1_POLGL</name>
<keyword evidence="1" id="KW-0245">EGF-like domain</keyword>